<dbReference type="STRING" id="5643.A0A060SUB4"/>
<feature type="non-terminal residue" evidence="2">
    <location>
        <position position="892"/>
    </location>
</feature>
<reference evidence="2" key="1">
    <citation type="submission" date="2014-01" db="EMBL/GenBank/DDBJ databases">
        <title>The genome of the white-rot fungus Pycnoporus cinnabarinus: a basidiomycete model with a versatile arsenal for lignocellulosic biomass breakdown.</title>
        <authorList>
            <person name="Levasseur A."/>
            <person name="Lomascolo A."/>
            <person name="Ruiz-Duenas F.J."/>
            <person name="Uzan E."/>
            <person name="Piumi F."/>
            <person name="Kues U."/>
            <person name="Ram A.F.J."/>
            <person name="Murat C."/>
            <person name="Haon M."/>
            <person name="Benoit I."/>
            <person name="Arfi Y."/>
            <person name="Chevret D."/>
            <person name="Drula E."/>
            <person name="Kwon M.J."/>
            <person name="Gouret P."/>
            <person name="Lesage-Meessen L."/>
            <person name="Lombard V."/>
            <person name="Mariette J."/>
            <person name="Noirot C."/>
            <person name="Park J."/>
            <person name="Patyshakuliyeva A."/>
            <person name="Wieneger R.A.B."/>
            <person name="Wosten H.A.B."/>
            <person name="Martin F."/>
            <person name="Coutinho P.M."/>
            <person name="de Vries R."/>
            <person name="Martinez A.T."/>
            <person name="Klopp C."/>
            <person name="Pontarotti P."/>
            <person name="Henrissat B."/>
            <person name="Record E."/>
        </authorList>
    </citation>
    <scope>NUCLEOTIDE SEQUENCE [LARGE SCALE GENOMIC DNA]</scope>
    <source>
        <strain evidence="2">BRFM137</strain>
    </source>
</reference>
<sequence>MVQCIGCKKEWPRITKHHQHCQPYLKLLGGGLKRRAEEDEVARQAKLRRIEDERKAEEAAEAERERCEQEEQARTEALRPVEIPTFSRSGRQRRAPAWIRSGDMVPTSLAGLPEHIPRPPSPPPRPPSPSPPPLANYPPPATVEDAPDEAETGNSGQEPPLVSATNHFGVYRQYTTVPQHDPEEGLTIDAFTDIKTPGRVSTQSDPNHRLVNDVILAPDFDAQDFVGFRAKKELERIDTDSADAASADQTFPAEDGWRKGSVHISLPKAKVKHASEDVAPTFEVKHASEDVAPTFEVDNIIYRPFLASVKAAYEDVIAERYHHIPFKLFAQPPSAATSPPSTSSAAHGHEPVPPSSSFNSPPPRSSQQLYSEAYNSEALNELNEAIQLKAKNDRELDDPPDLEYAVAPIGLYSDSTHLTNFGTASLWPIYFWILGLSKYIRGMPSSFATHHLAYIPSLPDVVQQAYEHAYGVPPTAAVLRFCKKELMQQIWTLLLDDDFVNAYVHGFIVKCADGITRRLFPRILTYSADYPEKCLIACIKYLGRCPCPDCLITKDHIYLMGTDQDLKMRQRKKREDTPWLRMILERIRAWIFGRGVAPEGKRVEALLGDTSTSPTQSAFSKRLGSLGFDIYRALVPDIMHEFELGVWKSTLTHLVRILVAVGPSAVNTLNARFANVPTFGRDTIRRFGPNVAGLKKLAARDFEDLLQALSALSMIPESWTKNWSLDSDDKLTSHQRPRDLLVRTTRQPQARNRMLNALAKTSISTRTSFTGWVITSGTVRRVGSLDGPSAMTGELEHRRVKRFYVCTNKNFQFGLQIARHERRECTVNDRADKFRHSNRLRLLRLWCRTTVASAILARSRATRPLQLDPHSVVTPLDIHGFVYDNADDLALT</sequence>
<proteinExistence type="predicted"/>
<organism evidence="2 3">
    <name type="scientific">Pycnoporus cinnabarinus</name>
    <name type="common">Cinnabar-red polypore</name>
    <name type="synonym">Trametes cinnabarina</name>
    <dbReference type="NCBI Taxonomy" id="5643"/>
    <lineage>
        <taxon>Eukaryota</taxon>
        <taxon>Fungi</taxon>
        <taxon>Dikarya</taxon>
        <taxon>Basidiomycota</taxon>
        <taxon>Agaricomycotina</taxon>
        <taxon>Agaricomycetes</taxon>
        <taxon>Polyporales</taxon>
        <taxon>Polyporaceae</taxon>
        <taxon>Trametes</taxon>
    </lineage>
</organism>
<feature type="compositionally biased region" description="Basic and acidic residues" evidence="1">
    <location>
        <begin position="51"/>
        <end position="79"/>
    </location>
</feature>
<feature type="region of interest" description="Disordered" evidence="1">
    <location>
        <begin position="333"/>
        <end position="370"/>
    </location>
</feature>
<evidence type="ECO:0000313" key="3">
    <source>
        <dbReference type="Proteomes" id="UP000029665"/>
    </source>
</evidence>
<dbReference type="AlphaFoldDB" id="A0A060SUB4"/>
<dbReference type="Pfam" id="PF18759">
    <property type="entry name" value="Plavaka"/>
    <property type="match status" value="1"/>
</dbReference>
<feature type="region of interest" description="Disordered" evidence="1">
    <location>
        <begin position="51"/>
        <end position="163"/>
    </location>
</feature>
<gene>
    <name evidence="2" type="ORF">BN946_scf184460.g1</name>
</gene>
<keyword evidence="3" id="KW-1185">Reference proteome</keyword>
<feature type="non-terminal residue" evidence="2">
    <location>
        <position position="1"/>
    </location>
</feature>
<dbReference type="HOGENOM" id="CLU_002498_1_1_1"/>
<dbReference type="EMBL" id="CCBP010000581">
    <property type="protein sequence ID" value="CDO77975.1"/>
    <property type="molecule type" value="Genomic_DNA"/>
</dbReference>
<comment type="caution">
    <text evidence="2">The sequence shown here is derived from an EMBL/GenBank/DDBJ whole genome shotgun (WGS) entry which is preliminary data.</text>
</comment>
<feature type="compositionally biased region" description="Pro residues" evidence="1">
    <location>
        <begin position="118"/>
        <end position="141"/>
    </location>
</feature>
<protein>
    <submittedName>
        <fullName evidence="2">Uncharacterized protein</fullName>
    </submittedName>
</protein>
<dbReference type="InterPro" id="IPR041078">
    <property type="entry name" value="Plavaka"/>
</dbReference>
<dbReference type="Proteomes" id="UP000029665">
    <property type="component" value="Unassembled WGS sequence"/>
</dbReference>
<evidence type="ECO:0000313" key="2">
    <source>
        <dbReference type="EMBL" id="CDO77975.1"/>
    </source>
</evidence>
<feature type="compositionally biased region" description="Low complexity" evidence="1">
    <location>
        <begin position="333"/>
        <end position="346"/>
    </location>
</feature>
<dbReference type="OMA" id="WIANMSK"/>
<dbReference type="OrthoDB" id="2687259at2759"/>
<evidence type="ECO:0000256" key="1">
    <source>
        <dbReference type="SAM" id="MobiDB-lite"/>
    </source>
</evidence>
<accession>A0A060SUB4</accession>
<name>A0A060SUB4_PYCCI</name>